<comment type="caution">
    <text evidence="11">The sequence shown here is derived from an EMBL/GenBank/DDBJ whole genome shotgun (WGS) entry which is preliminary data.</text>
</comment>
<evidence type="ECO:0000256" key="8">
    <source>
        <dbReference type="ARBA" id="ARBA00023136"/>
    </source>
</evidence>
<evidence type="ECO:0000256" key="2">
    <source>
        <dbReference type="ARBA" id="ARBA00005811"/>
    </source>
</evidence>
<name>A0A6M2BNL5_9GAMM</name>
<sequence length="145" mass="15503">MGAPVQSGRGRKRRMNADINVVPYIDVMLVLLIIFMITAPLMTQGVDVDLPDAQAESLTVPEDPPTLQILADGSYKLNGEIVDESALGAKVQALVADKPDQMFLVNGDAKVPYQFVAQGMAILHSAGANKIGFVTEPGEAKTPKR</sequence>
<keyword evidence="6 10" id="KW-0812">Transmembrane</keyword>
<dbReference type="GO" id="GO:0022857">
    <property type="term" value="F:transmembrane transporter activity"/>
    <property type="evidence" value="ECO:0007669"/>
    <property type="project" value="InterPro"/>
</dbReference>
<dbReference type="PANTHER" id="PTHR30558:SF7">
    <property type="entry name" value="TOL-PAL SYSTEM PROTEIN TOLR"/>
    <property type="match status" value="1"/>
</dbReference>
<dbReference type="GO" id="GO:0015031">
    <property type="term" value="P:protein transport"/>
    <property type="evidence" value="ECO:0007669"/>
    <property type="project" value="InterPro"/>
</dbReference>
<keyword evidence="9 10" id="KW-0131">Cell cycle</keyword>
<gene>
    <name evidence="10" type="primary">tolR</name>
    <name evidence="11" type="ORF">G7Y85_05605</name>
</gene>
<feature type="transmembrane region" description="Helical" evidence="10">
    <location>
        <begin position="21"/>
        <end position="42"/>
    </location>
</feature>
<organism evidence="11 12">
    <name type="scientific">Solimonas terrae</name>
    <dbReference type="NCBI Taxonomy" id="1396819"/>
    <lineage>
        <taxon>Bacteria</taxon>
        <taxon>Pseudomonadati</taxon>
        <taxon>Pseudomonadota</taxon>
        <taxon>Gammaproteobacteria</taxon>
        <taxon>Nevskiales</taxon>
        <taxon>Nevskiaceae</taxon>
        <taxon>Solimonas</taxon>
    </lineage>
</organism>
<accession>A0A6M2BNL5</accession>
<keyword evidence="7 10" id="KW-1133">Transmembrane helix</keyword>
<dbReference type="RefSeq" id="WP_166253057.1">
    <property type="nucleotide sequence ID" value="NZ_JAAMOW010000002.1"/>
</dbReference>
<evidence type="ECO:0000256" key="9">
    <source>
        <dbReference type="ARBA" id="ARBA00023306"/>
    </source>
</evidence>
<evidence type="ECO:0000256" key="10">
    <source>
        <dbReference type="HAMAP-Rule" id="MF_02203"/>
    </source>
</evidence>
<dbReference type="Proteomes" id="UP000472676">
    <property type="component" value="Unassembled WGS sequence"/>
</dbReference>
<dbReference type="PANTHER" id="PTHR30558">
    <property type="entry name" value="EXBD MEMBRANE COMPONENT OF PMF-DRIVEN MACROMOLECULE IMPORT SYSTEM"/>
    <property type="match status" value="1"/>
</dbReference>
<evidence type="ECO:0000256" key="6">
    <source>
        <dbReference type="ARBA" id="ARBA00022692"/>
    </source>
</evidence>
<keyword evidence="12" id="KW-1185">Reference proteome</keyword>
<dbReference type="InterPro" id="IPR003400">
    <property type="entry name" value="ExbD"/>
</dbReference>
<keyword evidence="5 10" id="KW-0132">Cell division</keyword>
<protein>
    <recommendedName>
        <fullName evidence="10">Tol-Pal system protein TolR</fullName>
    </recommendedName>
</protein>
<dbReference type="InterPro" id="IPR014168">
    <property type="entry name" value="Tol-Pal_TolR"/>
</dbReference>
<evidence type="ECO:0000313" key="12">
    <source>
        <dbReference type="Proteomes" id="UP000472676"/>
    </source>
</evidence>
<evidence type="ECO:0000256" key="4">
    <source>
        <dbReference type="ARBA" id="ARBA00022519"/>
    </source>
</evidence>
<evidence type="ECO:0000313" key="11">
    <source>
        <dbReference type="EMBL" id="NGY04232.1"/>
    </source>
</evidence>
<dbReference type="Gene3D" id="3.30.420.270">
    <property type="match status" value="1"/>
</dbReference>
<keyword evidence="4 10" id="KW-0997">Cell inner membrane</keyword>
<dbReference type="Pfam" id="PF02472">
    <property type="entry name" value="ExbD"/>
    <property type="match status" value="1"/>
</dbReference>
<evidence type="ECO:0000256" key="7">
    <source>
        <dbReference type="ARBA" id="ARBA00022989"/>
    </source>
</evidence>
<comment type="similarity">
    <text evidence="2 10">Belongs to the ExbD/TolR family.</text>
</comment>
<proteinExistence type="inferred from homology"/>
<dbReference type="GO" id="GO:0005886">
    <property type="term" value="C:plasma membrane"/>
    <property type="evidence" value="ECO:0007669"/>
    <property type="project" value="UniProtKB-SubCell"/>
</dbReference>
<dbReference type="AlphaFoldDB" id="A0A6M2BNL5"/>
<reference evidence="11 12" key="1">
    <citation type="journal article" date="2014" name="Int. J. Syst. Evol. Microbiol.">
        <title>Solimonas terrae sp. nov., isolated from soil.</title>
        <authorList>
            <person name="Kim S.J."/>
            <person name="Moon J.Y."/>
            <person name="Weon H.Y."/>
            <person name="Ahn J.H."/>
            <person name="Chen W.M."/>
            <person name="Kwon S.W."/>
        </authorList>
    </citation>
    <scope>NUCLEOTIDE SEQUENCE [LARGE SCALE GENOMIC DNA]</scope>
    <source>
        <strain evidence="11 12">KIS83-12</strain>
    </source>
</reference>
<comment type="subcellular location">
    <subcellularLocation>
        <location evidence="10">Cell inner membrane</location>
        <topology evidence="10">Single-pass membrane protein</topology>
    </subcellularLocation>
    <subcellularLocation>
        <location evidence="1">Cell membrane</location>
        <topology evidence="1">Single-pass membrane protein</topology>
    </subcellularLocation>
</comment>
<dbReference type="GO" id="GO:0051301">
    <property type="term" value="P:cell division"/>
    <property type="evidence" value="ECO:0007669"/>
    <property type="project" value="UniProtKB-UniRule"/>
</dbReference>
<comment type="subunit">
    <text evidence="10">The Tol-Pal system is composed of five core proteins: the inner membrane proteins TolA, TolQ and TolR, the periplasmic protein TolB and the outer membrane protein Pal. They form a network linking the inner and outer membranes and the peptidoglycan layer.</text>
</comment>
<dbReference type="HAMAP" id="MF_02203">
    <property type="entry name" value="TolR"/>
    <property type="match status" value="1"/>
</dbReference>
<keyword evidence="3 10" id="KW-1003">Cell membrane</keyword>
<evidence type="ECO:0000256" key="1">
    <source>
        <dbReference type="ARBA" id="ARBA00004162"/>
    </source>
</evidence>
<keyword evidence="8 10" id="KW-0472">Membrane</keyword>
<comment type="function">
    <text evidence="10">Part of the Tol-Pal system, which plays a role in outer membrane invagination during cell division and is important for maintaining outer membrane integrity.</text>
</comment>
<dbReference type="EMBL" id="JAAMOW010000002">
    <property type="protein sequence ID" value="NGY04232.1"/>
    <property type="molecule type" value="Genomic_DNA"/>
</dbReference>
<evidence type="ECO:0000256" key="3">
    <source>
        <dbReference type="ARBA" id="ARBA00022475"/>
    </source>
</evidence>
<evidence type="ECO:0000256" key="5">
    <source>
        <dbReference type="ARBA" id="ARBA00022618"/>
    </source>
</evidence>